<keyword evidence="4 6" id="KW-0472">Membrane</keyword>
<dbReference type="PANTHER" id="PTHR39535:SF2">
    <property type="entry name" value="HTTM DOMAIN-CONTAINING PROTEIN"/>
    <property type="match status" value="1"/>
</dbReference>
<accession>A0A346PA23</accession>
<feature type="transmembrane region" description="Helical" evidence="6">
    <location>
        <begin position="358"/>
        <end position="379"/>
    </location>
</feature>
<evidence type="ECO:0000259" key="7">
    <source>
        <dbReference type="SMART" id="SM00752"/>
    </source>
</evidence>
<dbReference type="Pfam" id="PF05090">
    <property type="entry name" value="HTTM"/>
    <property type="match status" value="1"/>
</dbReference>
<evidence type="ECO:0000256" key="5">
    <source>
        <dbReference type="SAM" id="MobiDB-lite"/>
    </source>
</evidence>
<proteinExistence type="predicted"/>
<feature type="transmembrane region" description="Helical" evidence="6">
    <location>
        <begin position="38"/>
        <end position="56"/>
    </location>
</feature>
<feature type="transmembrane region" description="Helical" evidence="6">
    <location>
        <begin position="176"/>
        <end position="198"/>
    </location>
</feature>
<gene>
    <name evidence="8" type="ORF">AArc1_0013</name>
</gene>
<evidence type="ECO:0000256" key="3">
    <source>
        <dbReference type="ARBA" id="ARBA00022989"/>
    </source>
</evidence>
<feature type="domain" description="HTTM-like" evidence="7">
    <location>
        <begin position="31"/>
        <end position="301"/>
    </location>
</feature>
<dbReference type="AlphaFoldDB" id="A0A346PA23"/>
<evidence type="ECO:0000256" key="4">
    <source>
        <dbReference type="ARBA" id="ARBA00023136"/>
    </source>
</evidence>
<dbReference type="Proteomes" id="UP000258707">
    <property type="component" value="Chromosome"/>
</dbReference>
<feature type="transmembrane region" description="Helical" evidence="6">
    <location>
        <begin position="264"/>
        <end position="297"/>
    </location>
</feature>
<keyword evidence="3 6" id="KW-1133">Transmembrane helix</keyword>
<feature type="region of interest" description="Disordered" evidence="5">
    <location>
        <begin position="1"/>
        <end position="20"/>
    </location>
</feature>
<comment type="subcellular location">
    <subcellularLocation>
        <location evidence="1">Endomembrane system</location>
        <topology evidence="1">Multi-pass membrane protein</topology>
    </subcellularLocation>
</comment>
<dbReference type="InterPro" id="IPR053934">
    <property type="entry name" value="HTTM_dom"/>
</dbReference>
<name>A0A346PA23_9EURY</name>
<dbReference type="RefSeq" id="WP_117362552.1">
    <property type="nucleotide sequence ID" value="NZ_CP024047.1"/>
</dbReference>
<dbReference type="SMART" id="SM00752">
    <property type="entry name" value="HTTM"/>
    <property type="match status" value="1"/>
</dbReference>
<dbReference type="GO" id="GO:0012505">
    <property type="term" value="C:endomembrane system"/>
    <property type="evidence" value="ECO:0007669"/>
    <property type="project" value="UniProtKB-SubCell"/>
</dbReference>
<evidence type="ECO:0000256" key="2">
    <source>
        <dbReference type="ARBA" id="ARBA00022692"/>
    </source>
</evidence>
<keyword evidence="2 6" id="KW-0812">Transmembrane</keyword>
<evidence type="ECO:0000313" key="8">
    <source>
        <dbReference type="EMBL" id="AXR76368.1"/>
    </source>
</evidence>
<dbReference type="KEGG" id="nan:AArc1_0013"/>
<evidence type="ECO:0000256" key="6">
    <source>
        <dbReference type="SAM" id="Phobius"/>
    </source>
</evidence>
<dbReference type="InterPro" id="IPR052964">
    <property type="entry name" value="Sporulation_signal_mat"/>
</dbReference>
<dbReference type="InterPro" id="IPR011020">
    <property type="entry name" value="HTTM-like"/>
</dbReference>
<reference evidence="9" key="1">
    <citation type="submission" date="2017-10" db="EMBL/GenBank/DDBJ databases">
        <title>Phenotypic and genomic properties of facultatively anaerobic sulfur-reducing natronoarchaea from hypersaline soda lakes.</title>
        <authorList>
            <person name="Sorokin D.Y."/>
            <person name="Kublanov I.V."/>
            <person name="Roman P."/>
            <person name="Sinninghe Damste J.S."/>
            <person name="Golyshin P.N."/>
            <person name="Rojo D."/>
            <person name="Ciordia S."/>
            <person name="Mena Md.C."/>
            <person name="Ferrer M."/>
            <person name="Messina E."/>
            <person name="Smedile F."/>
            <person name="La Spada G."/>
            <person name="La Cono V."/>
            <person name="Yakimov M.M."/>
        </authorList>
    </citation>
    <scope>NUCLEOTIDE SEQUENCE [LARGE SCALE GENOMIC DNA]</scope>
    <source>
        <strain evidence="9">AArc1</strain>
    </source>
</reference>
<evidence type="ECO:0000313" key="9">
    <source>
        <dbReference type="Proteomes" id="UP000258707"/>
    </source>
</evidence>
<evidence type="ECO:0000256" key="1">
    <source>
        <dbReference type="ARBA" id="ARBA00004127"/>
    </source>
</evidence>
<feature type="compositionally biased region" description="Basic residues" evidence="5">
    <location>
        <begin position="8"/>
        <end position="18"/>
    </location>
</feature>
<dbReference type="PANTHER" id="PTHR39535">
    <property type="entry name" value="SPORULATION-DELAYING PROTEIN SDPB"/>
    <property type="match status" value="1"/>
</dbReference>
<dbReference type="GeneID" id="37636839"/>
<organism evidence="8 9">
    <name type="scientific">Natrarchaeobaculum sulfurireducens</name>
    <dbReference type="NCBI Taxonomy" id="2044521"/>
    <lineage>
        <taxon>Archaea</taxon>
        <taxon>Methanobacteriati</taxon>
        <taxon>Methanobacteriota</taxon>
        <taxon>Stenosarchaea group</taxon>
        <taxon>Halobacteria</taxon>
        <taxon>Halobacteriales</taxon>
        <taxon>Natrialbaceae</taxon>
        <taxon>Natrarchaeobaculum</taxon>
    </lineage>
</organism>
<dbReference type="EMBL" id="CP024047">
    <property type="protein sequence ID" value="AXR76368.1"/>
    <property type="molecule type" value="Genomic_DNA"/>
</dbReference>
<protein>
    <submittedName>
        <fullName evidence="8">HTTM domain containing membrane enzyme</fullName>
    </submittedName>
</protein>
<feature type="transmembrane region" description="Helical" evidence="6">
    <location>
        <begin position="238"/>
        <end position="257"/>
    </location>
</feature>
<sequence>MRDERSSRPKTNRSPKGRTRLESVKSAVRSRFEVDTRALAALRIALGSILLLDVIHRVGDIETYYTDAGAYPLEAYEATYPQFNGLSIHALSGELWVQQLLFLVAGVFAVALIVGYRTRLVAAISLVLLLSLHARNPAVLNGGDRLLRVMLLLALVTPIGERWSVDALRRGSTRPVVASFATAALLVQPVVVFTQNAILKHRGDTWYSGDGVKIALANDVMTIHLGNHLGAYPALLEVLNWVWVILLAGSGGFLLVTSGRLRALFALAYIGAFVGLLTSVAVGLFPLVLIATMIPFLTTPFWETLARFVPSRLTDRLPSASALGPLSRPPVERRALESARTRGYERVTSVAETHGRSLLTAVGVLLLCWILLFSAINVVDHDGSGGIETEFSNEQHWGLYAPDPSTSYSWFGAEATLENGSTVDAFEGGELAMERPVDASQEYDTFRERKFLEAVRDSGREGTNNVTAESYADWVCDRADDEHDADVDEVRLFRLVQASPVDGEYEDLRAQTVIERAC</sequence>
<feature type="transmembrane region" description="Helical" evidence="6">
    <location>
        <begin position="95"/>
        <end position="114"/>
    </location>
</feature>